<organism evidence="1 2">
    <name type="scientific">Pseudocercospora fijiensis (strain CIRAD86)</name>
    <name type="common">Black leaf streak disease fungus</name>
    <name type="synonym">Mycosphaerella fijiensis</name>
    <dbReference type="NCBI Taxonomy" id="383855"/>
    <lineage>
        <taxon>Eukaryota</taxon>
        <taxon>Fungi</taxon>
        <taxon>Dikarya</taxon>
        <taxon>Ascomycota</taxon>
        <taxon>Pezizomycotina</taxon>
        <taxon>Dothideomycetes</taxon>
        <taxon>Dothideomycetidae</taxon>
        <taxon>Mycosphaerellales</taxon>
        <taxon>Mycosphaerellaceae</taxon>
        <taxon>Pseudocercospora</taxon>
    </lineage>
</organism>
<gene>
    <name evidence="1" type="ORF">MYCFIDRAFT_209297</name>
</gene>
<evidence type="ECO:0000313" key="2">
    <source>
        <dbReference type="Proteomes" id="UP000016932"/>
    </source>
</evidence>
<dbReference type="AlphaFoldDB" id="M2ZYR5"/>
<sequence length="357" mass="40101">MPQPYVTIPFFLPIYSVTCLDIDEDMGSDLANNKALRGRMDAYEFSTLSFLDDETTLDTEHQATDLRLYLTSDWDTILALYQVEVQSSSAVCMALFVEDHFRRYSLNDHLADLWLLPGITFISRSLRLGRVHRRAFAMDLRNLACILRFMVPYLQTPHKAFCNMVGSRRRIDPPDLYRNVRVMIKSGRQLSGDDIKNTSGRGRPLLMLDEFAAPSWHESLLVDGSPTPDSMSVLLYHGGNTVGNANPTLHTAQIAPLTSLPFFLLSSEAGKDISVRETTTATRLAVVSALLWMQPSYDYTATILSATTSAIDRSNYESVVQGSKGQTRSLRVPNAWLITEQSLAMTTSSIRQIWMLD</sequence>
<dbReference type="VEuPathDB" id="FungiDB:MYCFIDRAFT_209297"/>
<name>M2ZYR5_PSEFD</name>
<evidence type="ECO:0000313" key="1">
    <source>
        <dbReference type="EMBL" id="EME77251.1"/>
    </source>
</evidence>
<dbReference type="EMBL" id="KB446566">
    <property type="protein sequence ID" value="EME77251.1"/>
    <property type="molecule type" value="Genomic_DNA"/>
</dbReference>
<proteinExistence type="predicted"/>
<reference evidence="1 2" key="1">
    <citation type="journal article" date="2012" name="PLoS Pathog.">
        <title>Diverse lifestyles and strategies of plant pathogenesis encoded in the genomes of eighteen Dothideomycetes fungi.</title>
        <authorList>
            <person name="Ohm R.A."/>
            <person name="Feau N."/>
            <person name="Henrissat B."/>
            <person name="Schoch C.L."/>
            <person name="Horwitz B.A."/>
            <person name="Barry K.W."/>
            <person name="Condon B.J."/>
            <person name="Copeland A.C."/>
            <person name="Dhillon B."/>
            <person name="Glaser F."/>
            <person name="Hesse C.N."/>
            <person name="Kosti I."/>
            <person name="LaButti K."/>
            <person name="Lindquist E.A."/>
            <person name="Lucas S."/>
            <person name="Salamov A.A."/>
            <person name="Bradshaw R.E."/>
            <person name="Ciuffetti L."/>
            <person name="Hamelin R.C."/>
            <person name="Kema G.H.J."/>
            <person name="Lawrence C."/>
            <person name="Scott J.A."/>
            <person name="Spatafora J.W."/>
            <person name="Turgeon B.G."/>
            <person name="de Wit P.J.G.M."/>
            <person name="Zhong S."/>
            <person name="Goodwin S.B."/>
            <person name="Grigoriev I.V."/>
        </authorList>
    </citation>
    <scope>NUCLEOTIDE SEQUENCE [LARGE SCALE GENOMIC DNA]</scope>
    <source>
        <strain evidence="1 2">CIRAD86</strain>
    </source>
</reference>
<dbReference type="Proteomes" id="UP000016932">
    <property type="component" value="Unassembled WGS sequence"/>
</dbReference>
<dbReference type="KEGG" id="pfj:MYCFIDRAFT_209297"/>
<accession>M2ZYR5</accession>
<dbReference type="HOGENOM" id="CLU_776410_0_0_1"/>
<dbReference type="GeneID" id="19336766"/>
<keyword evidence="2" id="KW-1185">Reference proteome</keyword>
<protein>
    <submittedName>
        <fullName evidence="1">Uncharacterized protein</fullName>
    </submittedName>
</protein>
<dbReference type="RefSeq" id="XP_007932037.1">
    <property type="nucleotide sequence ID" value="XM_007933846.1"/>
</dbReference>